<dbReference type="PANTHER" id="PTHR30093:SF2">
    <property type="entry name" value="TYPE II SECRETION SYSTEM PROTEIN H"/>
    <property type="match status" value="1"/>
</dbReference>
<keyword evidence="1" id="KW-0488">Methylation</keyword>
<dbReference type="NCBIfam" id="TIGR02532">
    <property type="entry name" value="IV_pilin_GFxxxE"/>
    <property type="match status" value="1"/>
</dbReference>
<keyword evidence="2" id="KW-0812">Transmembrane</keyword>
<reference evidence="3" key="1">
    <citation type="submission" date="2018-05" db="EMBL/GenBank/DDBJ databases">
        <authorList>
            <person name="Lanie J.A."/>
            <person name="Ng W.-L."/>
            <person name="Kazmierczak K.M."/>
            <person name="Andrzejewski T.M."/>
            <person name="Davidsen T.M."/>
            <person name="Wayne K.J."/>
            <person name="Tettelin H."/>
            <person name="Glass J.I."/>
            <person name="Rusch D."/>
            <person name="Podicherti R."/>
            <person name="Tsui H.-C.T."/>
            <person name="Winkler M.E."/>
        </authorList>
    </citation>
    <scope>NUCLEOTIDE SEQUENCE</scope>
</reference>
<keyword evidence="2" id="KW-0472">Membrane</keyword>
<name>A0A382XXB7_9ZZZZ</name>
<dbReference type="Pfam" id="PF07963">
    <property type="entry name" value="N_methyl"/>
    <property type="match status" value="1"/>
</dbReference>
<dbReference type="InterPro" id="IPR045584">
    <property type="entry name" value="Pilin-like"/>
</dbReference>
<protein>
    <recommendedName>
        <fullName evidence="4">Type II secretion system protein GspG C-terminal domain-containing protein</fullName>
    </recommendedName>
</protein>
<evidence type="ECO:0008006" key="4">
    <source>
        <dbReference type="Google" id="ProtNLM"/>
    </source>
</evidence>
<evidence type="ECO:0000256" key="1">
    <source>
        <dbReference type="ARBA" id="ARBA00022481"/>
    </source>
</evidence>
<evidence type="ECO:0000256" key="2">
    <source>
        <dbReference type="SAM" id="Phobius"/>
    </source>
</evidence>
<keyword evidence="2" id="KW-1133">Transmembrane helix</keyword>
<dbReference type="SUPFAM" id="SSF54523">
    <property type="entry name" value="Pili subunits"/>
    <property type="match status" value="1"/>
</dbReference>
<dbReference type="Gene3D" id="3.30.700.10">
    <property type="entry name" value="Glycoprotein, Type 4 Pilin"/>
    <property type="match status" value="1"/>
</dbReference>
<dbReference type="GO" id="GO:0015627">
    <property type="term" value="C:type II protein secretion system complex"/>
    <property type="evidence" value="ECO:0007669"/>
    <property type="project" value="InterPro"/>
</dbReference>
<dbReference type="InterPro" id="IPR012902">
    <property type="entry name" value="N_methyl_site"/>
</dbReference>
<gene>
    <name evidence="3" type="ORF">METZ01_LOCUS428616</name>
</gene>
<proteinExistence type="predicted"/>
<feature type="transmembrane region" description="Helical" evidence="2">
    <location>
        <begin position="38"/>
        <end position="57"/>
    </location>
</feature>
<sequence length="150" mass="16608">CKKTYPSHDVTVTAHSQCFTAMKVTQKPISRAFTLTELLVTIAIIGILAAILLPAVGKMKIKARRAQSQNNIRHLTVAFLGYELDNGVLMPFDARSNGAWARHMQEKEDFSAESLMSPLCNRAKQRGFGDVNTAWSDSGGDSKYECITRM</sequence>
<feature type="non-terminal residue" evidence="3">
    <location>
        <position position="1"/>
    </location>
</feature>
<accession>A0A382XXB7</accession>
<dbReference type="PRINTS" id="PR00813">
    <property type="entry name" value="BCTERIALGSPG"/>
</dbReference>
<dbReference type="EMBL" id="UINC01171278">
    <property type="protein sequence ID" value="SVD75762.1"/>
    <property type="molecule type" value="Genomic_DNA"/>
</dbReference>
<dbReference type="InterPro" id="IPR000983">
    <property type="entry name" value="Bac_GSPG_pilin"/>
</dbReference>
<dbReference type="AlphaFoldDB" id="A0A382XXB7"/>
<organism evidence="3">
    <name type="scientific">marine metagenome</name>
    <dbReference type="NCBI Taxonomy" id="408172"/>
    <lineage>
        <taxon>unclassified sequences</taxon>
        <taxon>metagenomes</taxon>
        <taxon>ecological metagenomes</taxon>
    </lineage>
</organism>
<dbReference type="PANTHER" id="PTHR30093">
    <property type="entry name" value="GENERAL SECRETION PATHWAY PROTEIN G"/>
    <property type="match status" value="1"/>
</dbReference>
<evidence type="ECO:0000313" key="3">
    <source>
        <dbReference type="EMBL" id="SVD75762.1"/>
    </source>
</evidence>
<dbReference type="GO" id="GO:0015628">
    <property type="term" value="P:protein secretion by the type II secretion system"/>
    <property type="evidence" value="ECO:0007669"/>
    <property type="project" value="InterPro"/>
</dbReference>